<evidence type="ECO:0000313" key="9">
    <source>
        <dbReference type="Proteomes" id="UP000246722"/>
    </source>
</evidence>
<feature type="domain" description="HTH luxR-type" evidence="6">
    <location>
        <begin position="148"/>
        <end position="213"/>
    </location>
</feature>
<evidence type="ECO:0000256" key="3">
    <source>
        <dbReference type="ARBA" id="ARBA00023125"/>
    </source>
</evidence>
<dbReference type="GO" id="GO:0000160">
    <property type="term" value="P:phosphorelay signal transduction system"/>
    <property type="evidence" value="ECO:0007669"/>
    <property type="project" value="InterPro"/>
</dbReference>
<evidence type="ECO:0000259" key="6">
    <source>
        <dbReference type="PROSITE" id="PS50043"/>
    </source>
</evidence>
<evidence type="ECO:0000313" key="8">
    <source>
        <dbReference type="EMBL" id="PXA71663.1"/>
    </source>
</evidence>
<keyword evidence="2" id="KW-0805">Transcription regulation</keyword>
<dbReference type="OrthoDB" id="9808843at2"/>
<reference evidence="8 9" key="1">
    <citation type="submission" date="2018-05" db="EMBL/GenBank/DDBJ databases">
        <title>Genetic diversity of glacier-inhabiting Cryobacterium bacteria in China and description of Cryobacterium mengkeensis sp. nov. and Arthrobacter glacialis sp. nov.</title>
        <authorList>
            <person name="Liu Q."/>
            <person name="Xin Y.-H."/>
        </authorList>
    </citation>
    <scope>NUCLEOTIDE SEQUENCE [LARGE SCALE GENOMIC DNA]</scope>
    <source>
        <strain evidence="8 9">SK-1</strain>
    </source>
</reference>
<dbReference type="Proteomes" id="UP000246722">
    <property type="component" value="Unassembled WGS sequence"/>
</dbReference>
<organism evidence="8 9">
    <name type="scientific">Cryobacterium arcticum</name>
    <dbReference type="NCBI Taxonomy" id="670052"/>
    <lineage>
        <taxon>Bacteria</taxon>
        <taxon>Bacillati</taxon>
        <taxon>Actinomycetota</taxon>
        <taxon>Actinomycetes</taxon>
        <taxon>Micrococcales</taxon>
        <taxon>Microbacteriaceae</taxon>
        <taxon>Cryobacterium</taxon>
    </lineage>
</organism>
<evidence type="ECO:0000256" key="2">
    <source>
        <dbReference type="ARBA" id="ARBA00023015"/>
    </source>
</evidence>
<dbReference type="InterPro" id="IPR039420">
    <property type="entry name" value="WalR-like"/>
</dbReference>
<dbReference type="Gene3D" id="3.40.50.2300">
    <property type="match status" value="1"/>
</dbReference>
<dbReference type="EMBL" id="QHLY01000005">
    <property type="protein sequence ID" value="PXA71663.1"/>
    <property type="molecule type" value="Genomic_DNA"/>
</dbReference>
<sequence>MIRVAIADDQVLFCSGIQMLIESQDDLEFVGAAYDGEAIEALAHAGTPDIILMDIRMPKVDGITATERILAAGGARVPRVIVLTTHQRDTAVLRAISAGASGFLMKDATPEFLLASIRTVHDGKSVISPSGSLALIHDLSPERPGPANDAVLASLTVRQKEVFHLAARGLSNAEIAAASFISETTVKSHVSSVLTKLGLASRLQLVALAYENRLVR</sequence>
<dbReference type="PANTHER" id="PTHR43214">
    <property type="entry name" value="TWO-COMPONENT RESPONSE REGULATOR"/>
    <property type="match status" value="1"/>
</dbReference>
<feature type="modified residue" description="4-aspartylphosphate" evidence="5">
    <location>
        <position position="54"/>
    </location>
</feature>
<proteinExistence type="predicted"/>
<dbReference type="RefSeq" id="WP_110125186.1">
    <property type="nucleotide sequence ID" value="NZ_QHLY01000005.1"/>
</dbReference>
<dbReference type="PROSITE" id="PS50110">
    <property type="entry name" value="RESPONSE_REGULATORY"/>
    <property type="match status" value="1"/>
</dbReference>
<dbReference type="PROSITE" id="PS50043">
    <property type="entry name" value="HTH_LUXR_2"/>
    <property type="match status" value="1"/>
</dbReference>
<dbReference type="PANTHER" id="PTHR43214:SF24">
    <property type="entry name" value="TRANSCRIPTIONAL REGULATORY PROTEIN NARL-RELATED"/>
    <property type="match status" value="1"/>
</dbReference>
<evidence type="ECO:0000256" key="4">
    <source>
        <dbReference type="ARBA" id="ARBA00023163"/>
    </source>
</evidence>
<keyword evidence="9" id="KW-1185">Reference proteome</keyword>
<keyword evidence="4" id="KW-0804">Transcription</keyword>
<dbReference type="SUPFAM" id="SSF52172">
    <property type="entry name" value="CheY-like"/>
    <property type="match status" value="1"/>
</dbReference>
<dbReference type="InterPro" id="IPR011006">
    <property type="entry name" value="CheY-like_superfamily"/>
</dbReference>
<feature type="domain" description="Response regulatory" evidence="7">
    <location>
        <begin position="3"/>
        <end position="121"/>
    </location>
</feature>
<accession>A0A317ZWC6</accession>
<name>A0A317ZWC6_9MICO</name>
<dbReference type="GO" id="GO:0006355">
    <property type="term" value="P:regulation of DNA-templated transcription"/>
    <property type="evidence" value="ECO:0007669"/>
    <property type="project" value="InterPro"/>
</dbReference>
<dbReference type="InterPro" id="IPR016032">
    <property type="entry name" value="Sig_transdc_resp-reg_C-effctor"/>
</dbReference>
<dbReference type="InterPro" id="IPR000792">
    <property type="entry name" value="Tscrpt_reg_LuxR_C"/>
</dbReference>
<dbReference type="Pfam" id="PF00072">
    <property type="entry name" value="Response_reg"/>
    <property type="match status" value="1"/>
</dbReference>
<dbReference type="CDD" id="cd17535">
    <property type="entry name" value="REC_NarL-like"/>
    <property type="match status" value="1"/>
</dbReference>
<dbReference type="Pfam" id="PF00196">
    <property type="entry name" value="GerE"/>
    <property type="match status" value="1"/>
</dbReference>
<keyword evidence="3 8" id="KW-0238">DNA-binding</keyword>
<dbReference type="CDD" id="cd06170">
    <property type="entry name" value="LuxR_C_like"/>
    <property type="match status" value="1"/>
</dbReference>
<dbReference type="InterPro" id="IPR058245">
    <property type="entry name" value="NreC/VraR/RcsB-like_REC"/>
</dbReference>
<dbReference type="GO" id="GO:0003677">
    <property type="term" value="F:DNA binding"/>
    <property type="evidence" value="ECO:0007669"/>
    <property type="project" value="UniProtKB-KW"/>
</dbReference>
<dbReference type="SUPFAM" id="SSF46894">
    <property type="entry name" value="C-terminal effector domain of the bipartite response regulators"/>
    <property type="match status" value="1"/>
</dbReference>
<evidence type="ECO:0000256" key="5">
    <source>
        <dbReference type="PROSITE-ProRule" id="PRU00169"/>
    </source>
</evidence>
<dbReference type="SMART" id="SM00421">
    <property type="entry name" value="HTH_LUXR"/>
    <property type="match status" value="1"/>
</dbReference>
<dbReference type="InterPro" id="IPR001789">
    <property type="entry name" value="Sig_transdc_resp-reg_receiver"/>
</dbReference>
<evidence type="ECO:0000256" key="1">
    <source>
        <dbReference type="ARBA" id="ARBA00022553"/>
    </source>
</evidence>
<comment type="caution">
    <text evidence="8">The sequence shown here is derived from an EMBL/GenBank/DDBJ whole genome shotgun (WGS) entry which is preliminary data.</text>
</comment>
<evidence type="ECO:0000259" key="7">
    <source>
        <dbReference type="PROSITE" id="PS50110"/>
    </source>
</evidence>
<protein>
    <submittedName>
        <fullName evidence="8">DNA-binding response regulator</fullName>
    </submittedName>
</protein>
<keyword evidence="1 5" id="KW-0597">Phosphoprotein</keyword>
<dbReference type="AlphaFoldDB" id="A0A317ZWC6"/>
<dbReference type="PRINTS" id="PR00038">
    <property type="entry name" value="HTHLUXR"/>
</dbReference>
<gene>
    <name evidence="8" type="ORF">CTB96_01670</name>
</gene>
<dbReference type="SMART" id="SM00448">
    <property type="entry name" value="REC"/>
    <property type="match status" value="1"/>
</dbReference>